<organism evidence="1">
    <name type="scientific">viral metagenome</name>
    <dbReference type="NCBI Taxonomy" id="1070528"/>
    <lineage>
        <taxon>unclassified sequences</taxon>
        <taxon>metagenomes</taxon>
        <taxon>organismal metagenomes</taxon>
    </lineage>
</organism>
<protein>
    <submittedName>
        <fullName evidence="1">Uncharacterized protein</fullName>
    </submittedName>
</protein>
<evidence type="ECO:0000313" key="1">
    <source>
        <dbReference type="EMBL" id="QHS93752.1"/>
    </source>
</evidence>
<dbReference type="EMBL" id="MN739209">
    <property type="protein sequence ID" value="QHS93752.1"/>
    <property type="molecule type" value="Genomic_DNA"/>
</dbReference>
<dbReference type="AlphaFoldDB" id="A0A6C0BP42"/>
<name>A0A6C0BP42_9ZZZZ</name>
<reference evidence="1" key="1">
    <citation type="journal article" date="2020" name="Nature">
        <title>Giant virus diversity and host interactions through global metagenomics.</title>
        <authorList>
            <person name="Schulz F."/>
            <person name="Roux S."/>
            <person name="Paez-Espino D."/>
            <person name="Jungbluth S."/>
            <person name="Walsh D.A."/>
            <person name="Denef V.J."/>
            <person name="McMahon K.D."/>
            <person name="Konstantinidis K.T."/>
            <person name="Eloe-Fadrosh E.A."/>
            <person name="Kyrpides N.C."/>
            <person name="Woyke T."/>
        </authorList>
    </citation>
    <scope>NUCLEOTIDE SEQUENCE</scope>
    <source>
        <strain evidence="1">GVMAG-M-3300018080-19</strain>
    </source>
</reference>
<accession>A0A6C0BP42</accession>
<proteinExistence type="predicted"/>
<sequence length="323" mass="37320">MTDILWSSMYVTPEEAYQYLDNLSVQQGFAWFTNMMTWFVLYAMPKAVRRASNVHAQLVDAVTLTVENAATFTNSPEFERLIGKRRYNRTMNYAFNVNFVLDDGRLAQSVLYINSLSGPPLFEYFCPVPNLYENSPLLRNTICDLIVNLASRWMRLPRKPCRSMCKAYKFAHNFIPNNLYITYFLQQRSQQSFKQVFDMFKNIEDPNQFLRQAVSTLQGFGKDFAHCLSPRSEDSKTVQAQAREFQQTYFSPNSTQPVTQEVVKNVEGYIVKCDLSKHRSELQSTKVASGWPEDIDMEKWKPLIPAEGAVQPTFFPPPPKVKA</sequence>